<dbReference type="RefSeq" id="WP_169682269.1">
    <property type="nucleotide sequence ID" value="NZ_JABBNU010000007.1"/>
</dbReference>
<dbReference type="Gene3D" id="3.40.30.10">
    <property type="entry name" value="Glutaredoxin"/>
    <property type="match status" value="1"/>
</dbReference>
<dbReference type="InterPro" id="IPR036249">
    <property type="entry name" value="Thioredoxin-like_sf"/>
</dbReference>
<reference evidence="3 4" key="1">
    <citation type="submission" date="2020-04" db="EMBL/GenBank/DDBJ databases">
        <title>Flammeovirgaceae bacterium KN852 isolated from deep sea.</title>
        <authorList>
            <person name="Zhang D.-C."/>
        </authorList>
    </citation>
    <scope>NUCLEOTIDE SEQUENCE [LARGE SCALE GENOMIC DNA]</scope>
    <source>
        <strain evidence="3 4">KN852</strain>
    </source>
</reference>
<evidence type="ECO:0000259" key="2">
    <source>
        <dbReference type="Pfam" id="PF00578"/>
    </source>
</evidence>
<keyword evidence="4" id="KW-1185">Reference proteome</keyword>
<organism evidence="3 4">
    <name type="scientific">Marinigracilibium pacificum</name>
    <dbReference type="NCBI Taxonomy" id="2729599"/>
    <lineage>
        <taxon>Bacteria</taxon>
        <taxon>Pseudomonadati</taxon>
        <taxon>Bacteroidota</taxon>
        <taxon>Cytophagia</taxon>
        <taxon>Cytophagales</taxon>
        <taxon>Flammeovirgaceae</taxon>
        <taxon>Marinigracilibium</taxon>
    </lineage>
</organism>
<dbReference type="Pfam" id="PF00578">
    <property type="entry name" value="AhpC-TSA"/>
    <property type="match status" value="1"/>
</dbReference>
<evidence type="ECO:0000313" key="4">
    <source>
        <dbReference type="Proteomes" id="UP000559010"/>
    </source>
</evidence>
<dbReference type="GO" id="GO:0016491">
    <property type="term" value="F:oxidoreductase activity"/>
    <property type="evidence" value="ECO:0007669"/>
    <property type="project" value="InterPro"/>
</dbReference>
<feature type="domain" description="Alkyl hydroperoxide reductase subunit C/ Thiol specific antioxidant" evidence="2">
    <location>
        <begin position="35"/>
        <end position="106"/>
    </location>
</feature>
<dbReference type="InterPro" id="IPR000866">
    <property type="entry name" value="AhpC/TSA"/>
</dbReference>
<dbReference type="EMBL" id="JABBNU010000007">
    <property type="protein sequence ID" value="NMM49291.1"/>
    <property type="molecule type" value="Genomic_DNA"/>
</dbReference>
<accession>A0A848J0U9</accession>
<evidence type="ECO:0000313" key="3">
    <source>
        <dbReference type="EMBL" id="NMM49291.1"/>
    </source>
</evidence>
<dbReference type="GO" id="GO:0016209">
    <property type="term" value="F:antioxidant activity"/>
    <property type="evidence" value="ECO:0007669"/>
    <property type="project" value="InterPro"/>
</dbReference>
<dbReference type="SUPFAM" id="SSF52833">
    <property type="entry name" value="Thioredoxin-like"/>
    <property type="match status" value="1"/>
</dbReference>
<dbReference type="AlphaFoldDB" id="A0A848J0U9"/>
<keyword evidence="1" id="KW-0472">Membrane</keyword>
<proteinExistence type="predicted"/>
<name>A0A848J0U9_9BACT</name>
<dbReference type="Proteomes" id="UP000559010">
    <property type="component" value="Unassembled WGS sequence"/>
</dbReference>
<feature type="transmembrane region" description="Helical" evidence="1">
    <location>
        <begin position="7"/>
        <end position="26"/>
    </location>
</feature>
<keyword evidence="1" id="KW-0812">Transmembrane</keyword>
<evidence type="ECO:0000256" key="1">
    <source>
        <dbReference type="SAM" id="Phobius"/>
    </source>
</evidence>
<gene>
    <name evidence="3" type="ORF">HH304_12845</name>
</gene>
<comment type="caution">
    <text evidence="3">The sequence shown here is derived from an EMBL/GenBank/DDBJ whole genome shotgun (WGS) entry which is preliminary data.</text>
</comment>
<keyword evidence="1" id="KW-1133">Transmembrane helix</keyword>
<protein>
    <submittedName>
        <fullName evidence="3">Redoxin domain-containing protein</fullName>
    </submittedName>
</protein>
<sequence length="164" mass="19075">MKSNLKLGIIILFGVAILYQVYIFFLTEKINRPSIPDISLILLNNTKTSVSQIGEGKQTVVFLVNSNCDYCKREIGQVRSNLDKLVDTEIVFVLFENLNKIKEFKESFLPEERAFITFAQAKRENVDPFLENELVYPYMLWYDENGMQKVQHRGLYPISKIIDL</sequence>